<keyword evidence="2" id="KW-1185">Reference proteome</keyword>
<dbReference type="NCBIfam" id="NF037954">
    <property type="entry name" value="het_cyst_PatD"/>
    <property type="match status" value="1"/>
</dbReference>
<accession>A0ABW6IGQ9</accession>
<protein>
    <submittedName>
        <fullName evidence="1">Heterocyst frequency control protein PatD</fullName>
    </submittedName>
</protein>
<dbReference type="InterPro" id="IPR047810">
    <property type="entry name" value="PatD-like"/>
</dbReference>
<name>A0ABW6IGQ9_9CYAN</name>
<organism evidence="1 2">
    <name type="scientific">Almyronema epifaneia S1</name>
    <dbReference type="NCBI Taxonomy" id="2991925"/>
    <lineage>
        <taxon>Bacteria</taxon>
        <taxon>Bacillati</taxon>
        <taxon>Cyanobacteriota</taxon>
        <taxon>Cyanophyceae</taxon>
        <taxon>Nodosilineales</taxon>
        <taxon>Nodosilineaceae</taxon>
        <taxon>Almyronema</taxon>
        <taxon>Almyronema epifaneia</taxon>
    </lineage>
</organism>
<sequence>MLSPDSQQMLSRFQAERQQLEAQVTQANPDTQQLQVNFLKLQQRFQQQILPLRDNSLSVAAQTQLQAYQTEMNRLMRLLAVDISFLQTVRQSIKQQQRQAQIQQRLGSLGQFCEALLTGHSSRDGG</sequence>
<comment type="caution">
    <text evidence="1">The sequence shown here is derived from an EMBL/GenBank/DDBJ whole genome shotgun (WGS) entry which is preliminary data.</text>
</comment>
<dbReference type="Proteomes" id="UP001600165">
    <property type="component" value="Unassembled WGS sequence"/>
</dbReference>
<dbReference type="EMBL" id="JBHZOL010000086">
    <property type="protein sequence ID" value="MFE4107378.1"/>
    <property type="molecule type" value="Genomic_DNA"/>
</dbReference>
<proteinExistence type="predicted"/>
<dbReference type="RefSeq" id="WP_377966032.1">
    <property type="nucleotide sequence ID" value="NZ_JBHZOL010000086.1"/>
</dbReference>
<gene>
    <name evidence="1" type="primary">patD</name>
    <name evidence="1" type="ORF">ACFVKH_13885</name>
</gene>
<evidence type="ECO:0000313" key="1">
    <source>
        <dbReference type="EMBL" id="MFE4107378.1"/>
    </source>
</evidence>
<evidence type="ECO:0000313" key="2">
    <source>
        <dbReference type="Proteomes" id="UP001600165"/>
    </source>
</evidence>
<reference evidence="1 2" key="1">
    <citation type="submission" date="2024-10" db="EMBL/GenBank/DDBJ databases">
        <authorList>
            <person name="Ratan Roy A."/>
            <person name="Morales Sandoval P.H."/>
            <person name="De Los Santos Villalobos S."/>
            <person name="Chakraborty S."/>
            <person name="Mukherjee J."/>
        </authorList>
    </citation>
    <scope>NUCLEOTIDE SEQUENCE [LARGE SCALE GENOMIC DNA]</scope>
    <source>
        <strain evidence="1 2">S1</strain>
    </source>
</reference>